<dbReference type="AlphaFoldDB" id="A0A382M460"/>
<feature type="non-terminal residue" evidence="2">
    <location>
        <position position="127"/>
    </location>
</feature>
<dbReference type="EMBL" id="UINC01090631">
    <property type="protein sequence ID" value="SVC42745.1"/>
    <property type="molecule type" value="Genomic_DNA"/>
</dbReference>
<feature type="domain" description="Cytochrome C Planctomycete-type" evidence="1">
    <location>
        <begin position="58"/>
        <end position="103"/>
    </location>
</feature>
<proteinExistence type="predicted"/>
<accession>A0A382M460</accession>
<organism evidence="2">
    <name type="scientific">marine metagenome</name>
    <dbReference type="NCBI Taxonomy" id="408172"/>
    <lineage>
        <taxon>unclassified sequences</taxon>
        <taxon>metagenomes</taxon>
        <taxon>ecological metagenomes</taxon>
    </lineage>
</organism>
<reference evidence="2" key="1">
    <citation type="submission" date="2018-05" db="EMBL/GenBank/DDBJ databases">
        <authorList>
            <person name="Lanie J.A."/>
            <person name="Ng W.-L."/>
            <person name="Kazmierczak K.M."/>
            <person name="Andrzejewski T.M."/>
            <person name="Davidsen T.M."/>
            <person name="Wayne K.J."/>
            <person name="Tettelin H."/>
            <person name="Glass J.I."/>
            <person name="Rusch D."/>
            <person name="Podicherti R."/>
            <person name="Tsui H.-C.T."/>
            <person name="Winkler M.E."/>
        </authorList>
    </citation>
    <scope>NUCLEOTIDE SEQUENCE</scope>
</reference>
<dbReference type="Gene3D" id="1.10.760.10">
    <property type="entry name" value="Cytochrome c-like domain"/>
    <property type="match status" value="1"/>
</dbReference>
<dbReference type="GO" id="GO:0009055">
    <property type="term" value="F:electron transfer activity"/>
    <property type="evidence" value="ECO:0007669"/>
    <property type="project" value="InterPro"/>
</dbReference>
<dbReference type="InterPro" id="IPR011429">
    <property type="entry name" value="Cyt_c_Planctomycete-type"/>
</dbReference>
<protein>
    <recommendedName>
        <fullName evidence="1">Cytochrome C Planctomycete-type domain-containing protein</fullName>
    </recommendedName>
</protein>
<gene>
    <name evidence="2" type="ORF">METZ01_LOCUS295599</name>
</gene>
<dbReference type="SUPFAM" id="SSF46626">
    <property type="entry name" value="Cytochrome c"/>
    <property type="match status" value="1"/>
</dbReference>
<sequence>MINGTGCTLSLCGFMALLAAYSVQLFGQAVPANDRISNSKIDPTDLHEQATRALNNYCVSCHGPEKQKGDLRLDSLETIDAVDRQELFRKVQEVIRLAEMPPEKAKQPNEADRKILLQWLNSQLTGK</sequence>
<dbReference type="Pfam" id="PF07635">
    <property type="entry name" value="PSCyt1"/>
    <property type="match status" value="1"/>
</dbReference>
<dbReference type="GO" id="GO:0020037">
    <property type="term" value="F:heme binding"/>
    <property type="evidence" value="ECO:0007669"/>
    <property type="project" value="InterPro"/>
</dbReference>
<dbReference type="InterPro" id="IPR036909">
    <property type="entry name" value="Cyt_c-like_dom_sf"/>
</dbReference>
<evidence type="ECO:0000313" key="2">
    <source>
        <dbReference type="EMBL" id="SVC42745.1"/>
    </source>
</evidence>
<evidence type="ECO:0000259" key="1">
    <source>
        <dbReference type="Pfam" id="PF07635"/>
    </source>
</evidence>
<name>A0A382M460_9ZZZZ</name>